<dbReference type="InterPro" id="IPR029063">
    <property type="entry name" value="SAM-dependent_MTases_sf"/>
</dbReference>
<dbReference type="GeneID" id="87954795"/>
<evidence type="ECO:0000256" key="3">
    <source>
        <dbReference type="ARBA" id="ARBA00022691"/>
    </source>
</evidence>
<evidence type="ECO:0000313" key="7">
    <source>
        <dbReference type="Proteomes" id="UP001329825"/>
    </source>
</evidence>
<dbReference type="PANTHER" id="PTHR18895:SF74">
    <property type="entry name" value="MTRF1L RELEASE FACTOR GLUTAMINE METHYLTRANSFERASE"/>
    <property type="match status" value="1"/>
</dbReference>
<dbReference type="InterPro" id="IPR025714">
    <property type="entry name" value="Methyltranfer_dom"/>
</dbReference>
<evidence type="ECO:0000256" key="1">
    <source>
        <dbReference type="ARBA" id="ARBA00022603"/>
    </source>
</evidence>
<dbReference type="Proteomes" id="UP001329825">
    <property type="component" value="Chromosome 3"/>
</dbReference>
<feature type="domain" description="Methyltransferase" evidence="4">
    <location>
        <begin position="151"/>
        <end position="230"/>
    </location>
</feature>
<accession>A0ABZ1CVQ8</accession>
<dbReference type="NCBIfam" id="TIGR00536">
    <property type="entry name" value="hemK_fam"/>
    <property type="match status" value="1"/>
</dbReference>
<dbReference type="PROSITE" id="PS00092">
    <property type="entry name" value="N6_MTASE"/>
    <property type="match status" value="1"/>
</dbReference>
<keyword evidence="1" id="KW-0489">Methyltransferase</keyword>
<dbReference type="Pfam" id="PF13847">
    <property type="entry name" value="Methyltransf_31"/>
    <property type="match status" value="1"/>
</dbReference>
<dbReference type="InterPro" id="IPR050320">
    <property type="entry name" value="N5-glutamine_MTase"/>
</dbReference>
<dbReference type="EMBL" id="CP141883">
    <property type="protein sequence ID" value="WRT65716.1"/>
    <property type="molecule type" value="Genomic_DNA"/>
</dbReference>
<keyword evidence="3" id="KW-0949">S-adenosyl-L-methionine</keyword>
<dbReference type="InterPro" id="IPR004556">
    <property type="entry name" value="HemK-like"/>
</dbReference>
<evidence type="ECO:0008006" key="8">
    <source>
        <dbReference type="Google" id="ProtNLM"/>
    </source>
</evidence>
<evidence type="ECO:0000256" key="2">
    <source>
        <dbReference type="ARBA" id="ARBA00022679"/>
    </source>
</evidence>
<dbReference type="InterPro" id="IPR002052">
    <property type="entry name" value="DNA_methylase_N6_adenine_CS"/>
</dbReference>
<gene>
    <name evidence="6" type="ORF">IL334_002664</name>
</gene>
<sequence length="347" mass="38353">MISLHAVARKAARQLSQTTHQASSSRFNHTASRSSHISTLLLNPELTEEDASNELRWITQEVRDTSSKLMAKGKLPPVEDDRIQEMVERRSTGEPIQYILGSTDFGPLTIKCRRPVLIPRPETAYIFEKLSSAILSSIPPLTSSKRPTKPLDILDLCTGTGCISFLLSRLNPLSKVTGIDNSPAAIQLAMMNNQELGMTDKVTVKFGNLFKDPATLLPLDGSKVGLVVSNPPYIPYDQYQNLPSSVKHFESPSALIGDIDKQDGQVKGKGKGLEFYERISEILPDLLADQGQLEQVGWKGIPRTAFEIGIGQSEDVMDILKSSNVIGRTEVWKDQFGIDRMVVGWNH</sequence>
<dbReference type="PANTHER" id="PTHR18895">
    <property type="entry name" value="HEMK METHYLTRANSFERASE"/>
    <property type="match status" value="1"/>
</dbReference>
<dbReference type="CDD" id="cd02440">
    <property type="entry name" value="AdoMet_MTases"/>
    <property type="match status" value="1"/>
</dbReference>
<keyword evidence="7" id="KW-1185">Reference proteome</keyword>
<dbReference type="Gene3D" id="1.10.8.10">
    <property type="entry name" value="DNA helicase RuvA subunit, C-terminal domain"/>
    <property type="match status" value="1"/>
</dbReference>
<organism evidence="6 7">
    <name type="scientific">Kwoniella shivajii</name>
    <dbReference type="NCBI Taxonomy" id="564305"/>
    <lineage>
        <taxon>Eukaryota</taxon>
        <taxon>Fungi</taxon>
        <taxon>Dikarya</taxon>
        <taxon>Basidiomycota</taxon>
        <taxon>Agaricomycotina</taxon>
        <taxon>Tremellomycetes</taxon>
        <taxon>Tremellales</taxon>
        <taxon>Cryptococcaceae</taxon>
        <taxon>Kwoniella</taxon>
    </lineage>
</organism>
<dbReference type="Gene3D" id="3.40.50.150">
    <property type="entry name" value="Vaccinia Virus protein VP39"/>
    <property type="match status" value="1"/>
</dbReference>
<evidence type="ECO:0000259" key="5">
    <source>
        <dbReference type="Pfam" id="PF17827"/>
    </source>
</evidence>
<name>A0ABZ1CVQ8_9TREE</name>
<reference evidence="6 7" key="1">
    <citation type="submission" date="2024-01" db="EMBL/GenBank/DDBJ databases">
        <title>Comparative genomics of Cryptococcus and Kwoniella reveals pathogenesis evolution and contrasting modes of karyotype evolution via chromosome fusion or intercentromeric recombination.</title>
        <authorList>
            <person name="Coelho M.A."/>
            <person name="David-Palma M."/>
            <person name="Shea T."/>
            <person name="Bowers K."/>
            <person name="McGinley-Smith S."/>
            <person name="Mohammad A.W."/>
            <person name="Gnirke A."/>
            <person name="Yurkov A.M."/>
            <person name="Nowrousian M."/>
            <person name="Sun S."/>
            <person name="Cuomo C.A."/>
            <person name="Heitman J."/>
        </authorList>
    </citation>
    <scope>NUCLEOTIDE SEQUENCE [LARGE SCALE GENOMIC DNA]</scope>
    <source>
        <strain evidence="6">CBS 11374</strain>
    </source>
</reference>
<dbReference type="SUPFAM" id="SSF53335">
    <property type="entry name" value="S-adenosyl-L-methionine-dependent methyltransferases"/>
    <property type="match status" value="1"/>
</dbReference>
<feature type="domain" description="Release factor glutamine methyltransferase N-terminal" evidence="5">
    <location>
        <begin position="49"/>
        <end position="101"/>
    </location>
</feature>
<proteinExistence type="predicted"/>
<protein>
    <recommendedName>
        <fullName evidence="8">S-adenosylmethionine-dependent methyltransferase</fullName>
    </recommendedName>
</protein>
<evidence type="ECO:0000259" key="4">
    <source>
        <dbReference type="Pfam" id="PF13847"/>
    </source>
</evidence>
<dbReference type="Pfam" id="PF17827">
    <property type="entry name" value="PrmC_N"/>
    <property type="match status" value="1"/>
</dbReference>
<dbReference type="RefSeq" id="XP_062790456.1">
    <property type="nucleotide sequence ID" value="XM_062934405.1"/>
</dbReference>
<dbReference type="InterPro" id="IPR040758">
    <property type="entry name" value="PrmC_N"/>
</dbReference>
<evidence type="ECO:0000313" key="6">
    <source>
        <dbReference type="EMBL" id="WRT65716.1"/>
    </source>
</evidence>
<keyword evidence="2" id="KW-0808">Transferase</keyword>